<evidence type="ECO:0000313" key="7">
    <source>
        <dbReference type="EMBL" id="KKS56876.1"/>
    </source>
</evidence>
<keyword evidence="4" id="KW-0106">Calcium</keyword>
<dbReference type="PANTHER" id="PTHR37467:SF1">
    <property type="entry name" value="EXPORTED CALCIUM-BINDING GLYCOPROTEIN"/>
    <property type="match status" value="1"/>
</dbReference>
<dbReference type="EMBL" id="LCDO01000005">
    <property type="protein sequence ID" value="KKS56876.1"/>
    <property type="molecule type" value="Genomic_DNA"/>
</dbReference>
<feature type="transmembrane region" description="Helical" evidence="6">
    <location>
        <begin position="83"/>
        <end position="104"/>
    </location>
</feature>
<dbReference type="Pfam" id="PF18884">
    <property type="entry name" value="TSP3_bac"/>
    <property type="match status" value="3"/>
</dbReference>
<evidence type="ECO:0000256" key="6">
    <source>
        <dbReference type="SAM" id="Phobius"/>
    </source>
</evidence>
<dbReference type="GO" id="GO:0005509">
    <property type="term" value="F:calcium ion binding"/>
    <property type="evidence" value="ECO:0007669"/>
    <property type="project" value="InterPro"/>
</dbReference>
<evidence type="ECO:0000256" key="2">
    <source>
        <dbReference type="ARBA" id="ARBA00022525"/>
    </source>
</evidence>
<dbReference type="PANTHER" id="PTHR37467">
    <property type="entry name" value="EXPORTED CALCIUM-BINDING GLYCOPROTEIN-RELATED"/>
    <property type="match status" value="1"/>
</dbReference>
<gene>
    <name evidence="7" type="ORF">UV20_C0005G0041</name>
</gene>
<evidence type="ECO:0000256" key="3">
    <source>
        <dbReference type="ARBA" id="ARBA00022729"/>
    </source>
</evidence>
<feature type="region of interest" description="Disordered" evidence="5">
    <location>
        <begin position="1"/>
        <end position="25"/>
    </location>
</feature>
<keyword evidence="6" id="KW-0812">Transmembrane</keyword>
<evidence type="ECO:0000256" key="4">
    <source>
        <dbReference type="ARBA" id="ARBA00022837"/>
    </source>
</evidence>
<feature type="region of interest" description="Disordered" evidence="5">
    <location>
        <begin position="164"/>
        <end position="189"/>
    </location>
</feature>
<comment type="subcellular location">
    <subcellularLocation>
        <location evidence="1">Secreted</location>
    </subcellularLocation>
</comment>
<keyword evidence="6" id="KW-0472">Membrane</keyword>
<evidence type="ECO:0000256" key="1">
    <source>
        <dbReference type="ARBA" id="ARBA00004613"/>
    </source>
</evidence>
<dbReference type="AlphaFoldDB" id="A0A0G1CDU9"/>
<accession>A0A0G1CDU9</accession>
<dbReference type="SUPFAM" id="SSF103647">
    <property type="entry name" value="TSP type-3 repeat"/>
    <property type="match status" value="1"/>
</dbReference>
<evidence type="ECO:0000256" key="5">
    <source>
        <dbReference type="SAM" id="MobiDB-lite"/>
    </source>
</evidence>
<dbReference type="InterPro" id="IPR053180">
    <property type="entry name" value="Ca-binding_acidic-repeat"/>
</dbReference>
<name>A0A0G1CDU9_9BACT</name>
<comment type="caution">
    <text evidence="7">The sequence shown here is derived from an EMBL/GenBank/DDBJ whole genome shotgun (WGS) entry which is preliminary data.</text>
</comment>
<feature type="region of interest" description="Disordered" evidence="5">
    <location>
        <begin position="203"/>
        <end position="238"/>
    </location>
</feature>
<dbReference type="Proteomes" id="UP000034837">
    <property type="component" value="Unassembled WGS sequence"/>
</dbReference>
<dbReference type="InterPro" id="IPR028974">
    <property type="entry name" value="TSP_type-3_rpt"/>
</dbReference>
<feature type="compositionally biased region" description="Acidic residues" evidence="5">
    <location>
        <begin position="164"/>
        <end position="174"/>
    </location>
</feature>
<proteinExistence type="predicted"/>
<evidence type="ECO:0000313" key="8">
    <source>
        <dbReference type="Proteomes" id="UP000034837"/>
    </source>
</evidence>
<organism evidence="7 8">
    <name type="scientific">Candidatus Magasanikbacteria bacterium GW2011_GWA2_42_32</name>
    <dbReference type="NCBI Taxonomy" id="1619039"/>
    <lineage>
        <taxon>Bacteria</taxon>
        <taxon>Candidatus Magasanikiibacteriota</taxon>
    </lineage>
</organism>
<keyword evidence="3" id="KW-0732">Signal</keyword>
<dbReference type="Gene3D" id="4.10.1080.10">
    <property type="entry name" value="TSP type-3 repeat"/>
    <property type="match status" value="1"/>
</dbReference>
<sequence>MFDDIAPQNPNEPEDILANAEPTGGPLELKSALANQKLKPVKPALTGPNPIPVREEMSTFATSGQNQEKQIEITPPILNKKNFFIFLGFILIVALGGLTTWGIMKATKKTSPTVSNLTNTVVPLVNENTNIQVNVNTPEQVNDSVNVPAAVIIPATSSVAITDTDGDGLIDEEENKYGTDSQKTDTDGDSLTDYEEIMIWKTDPLKTDTDGDGFNDGEEVKNGYNPLGAGKLLELPTQ</sequence>
<keyword evidence="6" id="KW-1133">Transmembrane helix</keyword>
<dbReference type="InterPro" id="IPR059100">
    <property type="entry name" value="TSP3_bac"/>
</dbReference>
<protein>
    <submittedName>
        <fullName evidence="7">S-layer domain-containing protein</fullName>
    </submittedName>
</protein>
<reference evidence="7 8" key="1">
    <citation type="journal article" date="2015" name="Nature">
        <title>rRNA introns, odd ribosomes, and small enigmatic genomes across a large radiation of phyla.</title>
        <authorList>
            <person name="Brown C.T."/>
            <person name="Hug L.A."/>
            <person name="Thomas B.C."/>
            <person name="Sharon I."/>
            <person name="Castelle C.J."/>
            <person name="Singh A."/>
            <person name="Wilkins M.J."/>
            <person name="Williams K.H."/>
            <person name="Banfield J.F."/>
        </authorList>
    </citation>
    <scope>NUCLEOTIDE SEQUENCE [LARGE SCALE GENOMIC DNA]</scope>
</reference>
<keyword evidence="2" id="KW-0964">Secreted</keyword>